<feature type="domain" description="AMP-dependent synthetase/ligase" evidence="3">
    <location>
        <begin position="4"/>
        <end position="228"/>
    </location>
</feature>
<organism evidence="4">
    <name type="scientific">Manihot esculenta</name>
    <name type="common">Cassava</name>
    <name type="synonym">Jatropha manihot</name>
    <dbReference type="NCBI Taxonomy" id="3983"/>
    <lineage>
        <taxon>Eukaryota</taxon>
        <taxon>Viridiplantae</taxon>
        <taxon>Streptophyta</taxon>
        <taxon>Embryophyta</taxon>
        <taxon>Tracheophyta</taxon>
        <taxon>Spermatophyta</taxon>
        <taxon>Magnoliopsida</taxon>
        <taxon>eudicotyledons</taxon>
        <taxon>Gunneridae</taxon>
        <taxon>Pentapetalae</taxon>
        <taxon>rosids</taxon>
        <taxon>fabids</taxon>
        <taxon>Malpighiales</taxon>
        <taxon>Euphorbiaceae</taxon>
        <taxon>Crotonoideae</taxon>
        <taxon>Manihoteae</taxon>
        <taxon>Manihot</taxon>
    </lineage>
</organism>
<dbReference type="AlphaFoldDB" id="A0A2C9V5R1"/>
<evidence type="ECO:0000256" key="1">
    <source>
        <dbReference type="ARBA" id="ARBA00022598"/>
    </source>
</evidence>
<name>A0A2C9V5R1_MANES</name>
<keyword evidence="2" id="KW-0472">Membrane</keyword>
<dbReference type="EMBL" id="CM004396">
    <property type="protein sequence ID" value="OAY39322.1"/>
    <property type="molecule type" value="Genomic_DNA"/>
</dbReference>
<feature type="transmembrane region" description="Helical" evidence="2">
    <location>
        <begin position="144"/>
        <end position="162"/>
    </location>
</feature>
<keyword evidence="2" id="KW-0812">Transmembrane</keyword>
<feature type="transmembrane region" description="Helical" evidence="2">
    <location>
        <begin position="182"/>
        <end position="204"/>
    </location>
</feature>
<dbReference type="PANTHER" id="PTHR24096">
    <property type="entry name" value="LONG-CHAIN-FATTY-ACID--COA LIGASE"/>
    <property type="match status" value="1"/>
</dbReference>
<dbReference type="STRING" id="3983.A0A2C9V5R1"/>
<dbReference type="GO" id="GO:0016874">
    <property type="term" value="F:ligase activity"/>
    <property type="evidence" value="ECO:0007669"/>
    <property type="project" value="UniProtKB-KW"/>
</dbReference>
<keyword evidence="1" id="KW-0436">Ligase</keyword>
<reference evidence="4" key="1">
    <citation type="submission" date="2016-02" db="EMBL/GenBank/DDBJ databases">
        <title>WGS assembly of Manihot esculenta.</title>
        <authorList>
            <person name="Bredeson J.V."/>
            <person name="Prochnik S.E."/>
            <person name="Lyons J.B."/>
            <person name="Schmutz J."/>
            <person name="Grimwood J."/>
            <person name="Vrebalov J."/>
            <person name="Bart R.S."/>
            <person name="Amuge T."/>
            <person name="Ferguson M.E."/>
            <person name="Green R."/>
            <person name="Putnam N."/>
            <person name="Stites J."/>
            <person name="Rounsley S."/>
            <person name="Rokhsar D.S."/>
        </authorList>
    </citation>
    <scope>NUCLEOTIDE SEQUENCE [LARGE SCALE GENOMIC DNA]</scope>
    <source>
        <tissue evidence="4">Leaf</tissue>
    </source>
</reference>
<dbReference type="SUPFAM" id="SSF56801">
    <property type="entry name" value="Acetyl-CoA synthetase-like"/>
    <property type="match status" value="1"/>
</dbReference>
<dbReference type="InterPro" id="IPR000873">
    <property type="entry name" value="AMP-dep_synth/lig_dom"/>
</dbReference>
<accession>A0A2C9V5R1</accession>
<dbReference type="Gene3D" id="3.40.50.980">
    <property type="match status" value="2"/>
</dbReference>
<evidence type="ECO:0000256" key="2">
    <source>
        <dbReference type="SAM" id="Phobius"/>
    </source>
</evidence>
<evidence type="ECO:0000313" key="4">
    <source>
        <dbReference type="EMBL" id="OAY39322.1"/>
    </source>
</evidence>
<dbReference type="PANTHER" id="PTHR24096:SF362">
    <property type="entry name" value="4-COUMARATE--COA LIGASE-LIKE 9"/>
    <property type="match status" value="1"/>
</dbReference>
<evidence type="ECO:0000259" key="3">
    <source>
        <dbReference type="Pfam" id="PF00501"/>
    </source>
</evidence>
<dbReference type="Pfam" id="PF00501">
    <property type="entry name" value="AMP-binding"/>
    <property type="match status" value="1"/>
</dbReference>
<gene>
    <name evidence="4" type="ORF">MANES_10G085200</name>
</gene>
<keyword evidence="2" id="KW-1133">Transmembrane helix</keyword>
<proteinExistence type="predicted"/>
<sequence>MRRLGIGDRKGDIAFFLSCNSVHILILYFSLFSLDVVISPENLISSKPEILHQIQLSKLIIAFVMSDVAHTIPNLRTIIFDASEFESLMVNPAHSREMKGVKVYQSKPAMILYSLRSTSPVKGVNFTYMVVVNHVVRSIRTSPIVCFCLIPYFHVYGLYYFIRALTMGETIVSMSRFDMMTILTAIQEFRITYVALAPLVVVLMTKDHRLIDDYDLSFLEVVGCGGALTMEEHS</sequence>
<protein>
    <recommendedName>
        <fullName evidence="3">AMP-dependent synthetase/ligase domain-containing protein</fullName>
    </recommendedName>
</protein>
<feature type="transmembrane region" description="Helical" evidence="2">
    <location>
        <begin position="12"/>
        <end position="30"/>
    </location>
</feature>